<evidence type="ECO:0000313" key="4">
    <source>
        <dbReference type="Proteomes" id="UP001144323"/>
    </source>
</evidence>
<sequence>MRRAAVQRIAPRNGPRSRAGSVSPLDGGIFVTDNAQDIAKLKEEIIEVIASEGMVDRSKVTPDATIESLDLKSVDIVMILTALEEKFNVYIPMDGSLQEAKTVESLIDAIAEHIQKERETQ</sequence>
<evidence type="ECO:0000256" key="1">
    <source>
        <dbReference type="SAM" id="MobiDB-lite"/>
    </source>
</evidence>
<feature type="region of interest" description="Disordered" evidence="1">
    <location>
        <begin position="1"/>
        <end position="23"/>
    </location>
</feature>
<dbReference type="AlphaFoldDB" id="A0A9W6LQY8"/>
<proteinExistence type="predicted"/>
<evidence type="ECO:0000313" key="3">
    <source>
        <dbReference type="EMBL" id="GLI91866.1"/>
    </source>
</evidence>
<dbReference type="Pfam" id="PF00550">
    <property type="entry name" value="PP-binding"/>
    <property type="match status" value="1"/>
</dbReference>
<keyword evidence="4" id="KW-1185">Reference proteome</keyword>
<organism evidence="3 4">
    <name type="scientific">Methylocystis echinoides</name>
    <dbReference type="NCBI Taxonomy" id="29468"/>
    <lineage>
        <taxon>Bacteria</taxon>
        <taxon>Pseudomonadati</taxon>
        <taxon>Pseudomonadota</taxon>
        <taxon>Alphaproteobacteria</taxon>
        <taxon>Hyphomicrobiales</taxon>
        <taxon>Methylocystaceae</taxon>
        <taxon>Methylocystis</taxon>
    </lineage>
</organism>
<accession>A0A9W6LQY8</accession>
<dbReference type="Proteomes" id="UP001144323">
    <property type="component" value="Unassembled WGS sequence"/>
</dbReference>
<dbReference type="SUPFAM" id="SSF47336">
    <property type="entry name" value="ACP-like"/>
    <property type="match status" value="1"/>
</dbReference>
<protein>
    <recommendedName>
        <fullName evidence="2">Carrier domain-containing protein</fullName>
    </recommendedName>
</protein>
<dbReference type="InterPro" id="IPR009081">
    <property type="entry name" value="PP-bd_ACP"/>
</dbReference>
<feature type="domain" description="Carrier" evidence="2">
    <location>
        <begin position="36"/>
        <end position="114"/>
    </location>
</feature>
<dbReference type="EMBL" id="BSEC01000001">
    <property type="protein sequence ID" value="GLI91866.1"/>
    <property type="molecule type" value="Genomic_DNA"/>
</dbReference>
<reference evidence="3" key="1">
    <citation type="journal article" date="2023" name="Int. J. Syst. Evol. Microbiol.">
        <title>Methylocystis iwaonis sp. nov., a type II methane-oxidizing bacterium from surface soil of a rice paddy field in Japan, and emended description of the genus Methylocystis (ex Whittenbury et al. 1970) Bowman et al. 1993.</title>
        <authorList>
            <person name="Kaise H."/>
            <person name="Sawadogo J.B."/>
            <person name="Alam M.S."/>
            <person name="Ueno C."/>
            <person name="Dianou D."/>
            <person name="Shinjo R."/>
            <person name="Asakawa S."/>
        </authorList>
    </citation>
    <scope>NUCLEOTIDE SEQUENCE</scope>
    <source>
        <strain evidence="3">LMG27198</strain>
    </source>
</reference>
<comment type="caution">
    <text evidence="3">The sequence shown here is derived from an EMBL/GenBank/DDBJ whole genome shotgun (WGS) entry which is preliminary data.</text>
</comment>
<dbReference type="Gene3D" id="1.10.1200.10">
    <property type="entry name" value="ACP-like"/>
    <property type="match status" value="1"/>
</dbReference>
<gene>
    <name evidence="3" type="ORF">LMG27198_08580</name>
</gene>
<evidence type="ECO:0000259" key="2">
    <source>
        <dbReference type="PROSITE" id="PS50075"/>
    </source>
</evidence>
<dbReference type="PROSITE" id="PS50075">
    <property type="entry name" value="CARRIER"/>
    <property type="match status" value="1"/>
</dbReference>
<name>A0A9W6LQY8_9HYPH</name>
<dbReference type="InterPro" id="IPR036736">
    <property type="entry name" value="ACP-like_sf"/>
</dbReference>